<sequence>MRIFPSPDHLSPFVGQTLGTSAWHQVTQARVDRFAEVTADHQWIHVDPARAAQGPFRTTIAHGFLIASMLPALLAEVVCVKGCELALNRRVDNVRFDTPVPVGSHIRARFVLADSRARPRGFWQAVYDAYLDIEDGAEAACSARLTWLYGQAPASAGA</sequence>
<protein>
    <submittedName>
        <fullName evidence="3">Putative enoyl-CoA hydratase 1</fullName>
    </submittedName>
</protein>
<keyword evidence="4" id="KW-1185">Reference proteome</keyword>
<feature type="domain" description="MaoC-like" evidence="2">
    <location>
        <begin position="14"/>
        <end position="116"/>
    </location>
</feature>
<dbReference type="Gene3D" id="3.10.129.10">
    <property type="entry name" value="Hotdog Thioesterase"/>
    <property type="match status" value="1"/>
</dbReference>
<dbReference type="InterPro" id="IPR029069">
    <property type="entry name" value="HotDog_dom_sf"/>
</dbReference>
<dbReference type="InterPro" id="IPR002539">
    <property type="entry name" value="MaoC-like_dom"/>
</dbReference>
<proteinExistence type="inferred from homology"/>
<evidence type="ECO:0000259" key="2">
    <source>
        <dbReference type="Pfam" id="PF01575"/>
    </source>
</evidence>
<organism evidence="3 4">
    <name type="scientific">Phytohabitans houttuyneae</name>
    <dbReference type="NCBI Taxonomy" id="1076126"/>
    <lineage>
        <taxon>Bacteria</taxon>
        <taxon>Bacillati</taxon>
        <taxon>Actinomycetota</taxon>
        <taxon>Actinomycetes</taxon>
        <taxon>Micromonosporales</taxon>
        <taxon>Micromonosporaceae</taxon>
    </lineage>
</organism>
<gene>
    <name evidence="3" type="ORF">Phou_056070</name>
</gene>
<dbReference type="InterPro" id="IPR039375">
    <property type="entry name" value="NodN-like"/>
</dbReference>
<evidence type="ECO:0000313" key="3">
    <source>
        <dbReference type="EMBL" id="GFJ81427.1"/>
    </source>
</evidence>
<dbReference type="SUPFAM" id="SSF54637">
    <property type="entry name" value="Thioesterase/thiol ester dehydrase-isomerase"/>
    <property type="match status" value="1"/>
</dbReference>
<reference evidence="3 4" key="1">
    <citation type="submission" date="2020-03" db="EMBL/GenBank/DDBJ databases">
        <title>Whole genome shotgun sequence of Phytohabitans houttuyneae NBRC 108639.</title>
        <authorList>
            <person name="Komaki H."/>
            <person name="Tamura T."/>
        </authorList>
    </citation>
    <scope>NUCLEOTIDE SEQUENCE [LARGE SCALE GENOMIC DNA]</scope>
    <source>
        <strain evidence="3 4">NBRC 108639</strain>
    </source>
</reference>
<dbReference type="EMBL" id="BLPF01000002">
    <property type="protein sequence ID" value="GFJ81427.1"/>
    <property type="molecule type" value="Genomic_DNA"/>
</dbReference>
<reference evidence="3 4" key="2">
    <citation type="submission" date="2020-03" db="EMBL/GenBank/DDBJ databases">
        <authorList>
            <person name="Ichikawa N."/>
            <person name="Kimura A."/>
            <person name="Kitahashi Y."/>
            <person name="Uohara A."/>
        </authorList>
    </citation>
    <scope>NUCLEOTIDE SEQUENCE [LARGE SCALE GENOMIC DNA]</scope>
    <source>
        <strain evidence="3 4">NBRC 108639</strain>
    </source>
</reference>
<dbReference type="AlphaFoldDB" id="A0A6V8KI91"/>
<comment type="similarity">
    <text evidence="1">Belongs to the enoyl-CoA hydratase/isomerase family.</text>
</comment>
<evidence type="ECO:0000256" key="1">
    <source>
        <dbReference type="ARBA" id="ARBA00005254"/>
    </source>
</evidence>
<accession>A0A6V8KI91</accession>
<dbReference type="PANTHER" id="PTHR42993">
    <property type="entry name" value="MAOC-LIKE DEHYDRATASE DOMAIN-CONTAINING PROTEIN"/>
    <property type="match status" value="1"/>
</dbReference>
<dbReference type="Proteomes" id="UP000482800">
    <property type="component" value="Unassembled WGS sequence"/>
</dbReference>
<dbReference type="Pfam" id="PF01575">
    <property type="entry name" value="MaoC_dehydratas"/>
    <property type="match status" value="1"/>
</dbReference>
<evidence type="ECO:0000313" key="4">
    <source>
        <dbReference type="Proteomes" id="UP000482800"/>
    </source>
</evidence>
<comment type="caution">
    <text evidence="3">The sequence shown here is derived from an EMBL/GenBank/DDBJ whole genome shotgun (WGS) entry which is preliminary data.</text>
</comment>
<dbReference type="PANTHER" id="PTHR42993:SF1">
    <property type="entry name" value="MAOC-LIKE DEHYDRATASE DOMAIN-CONTAINING PROTEIN"/>
    <property type="match status" value="1"/>
</dbReference>
<dbReference type="RefSeq" id="WP_173060602.1">
    <property type="nucleotide sequence ID" value="NZ_BAABGO010000023.1"/>
</dbReference>
<name>A0A6V8KI91_9ACTN</name>
<dbReference type="CDD" id="cd03450">
    <property type="entry name" value="NodN"/>
    <property type="match status" value="1"/>
</dbReference>